<dbReference type="OrthoDB" id="5648839at2"/>
<dbReference type="InterPro" id="IPR032675">
    <property type="entry name" value="LRR_dom_sf"/>
</dbReference>
<dbReference type="Proteomes" id="UP000002770">
    <property type="component" value="Unassembled WGS sequence"/>
</dbReference>
<dbReference type="SUPFAM" id="SSF52540">
    <property type="entry name" value="P-loop containing nucleoside triphosphate hydrolases"/>
    <property type="match status" value="1"/>
</dbReference>
<accession>G9EPW4</accession>
<feature type="region of interest" description="Disordered" evidence="1">
    <location>
        <begin position="2169"/>
        <end position="2241"/>
    </location>
</feature>
<proteinExistence type="predicted"/>
<dbReference type="eggNOG" id="COG2256">
    <property type="taxonomic scope" value="Bacteria"/>
</dbReference>
<evidence type="ECO:0000313" key="3">
    <source>
        <dbReference type="Proteomes" id="UP000002770"/>
    </source>
</evidence>
<dbReference type="SUPFAM" id="SSF52047">
    <property type="entry name" value="RNI-like"/>
    <property type="match status" value="2"/>
</dbReference>
<evidence type="ECO:0000313" key="2">
    <source>
        <dbReference type="EMBL" id="EHL30666.1"/>
    </source>
</evidence>
<dbReference type="InterPro" id="IPR027417">
    <property type="entry name" value="P-loop_NTPase"/>
</dbReference>
<dbReference type="RefSeq" id="WP_006871219.1">
    <property type="nucleotide sequence ID" value="NZ_JH413827.1"/>
</dbReference>
<dbReference type="InParanoid" id="G9EPW4"/>
<dbReference type="Gene3D" id="3.80.10.10">
    <property type="entry name" value="Ribonuclease Inhibitor"/>
    <property type="match status" value="2"/>
</dbReference>
<keyword evidence="3" id="KW-1185">Reference proteome</keyword>
<dbReference type="EMBL" id="JH413827">
    <property type="protein sequence ID" value="EHL30666.1"/>
    <property type="molecule type" value="Genomic_DNA"/>
</dbReference>
<name>G9EPW4_9GAMM</name>
<gene>
    <name evidence="2" type="ORF">LDG_7305</name>
</gene>
<organism evidence="2 3">
    <name type="scientific">Legionella drancourtii LLAP12</name>
    <dbReference type="NCBI Taxonomy" id="658187"/>
    <lineage>
        <taxon>Bacteria</taxon>
        <taxon>Pseudomonadati</taxon>
        <taxon>Pseudomonadota</taxon>
        <taxon>Gammaproteobacteria</taxon>
        <taxon>Legionellales</taxon>
        <taxon>Legionellaceae</taxon>
        <taxon>Legionella</taxon>
    </lineage>
</organism>
<dbReference type="HOGENOM" id="CLU_231811_0_0_6"/>
<evidence type="ECO:0000256" key="1">
    <source>
        <dbReference type="SAM" id="MobiDB-lite"/>
    </source>
</evidence>
<protein>
    <submittedName>
        <fullName evidence="2">Uncharacterized protein</fullName>
    </submittedName>
</protein>
<sequence length="2241" mass="256953">MKNPPNFYYQIQSKRENYTHAPSGTINVQQLMQGKPCWQGLAPLENKEKILILNDWRMNSQREDLVPIYVTILKQLLEDGFTVYIWKDQRAHLLDLESFSIYEFSMLNSMEPKKEEEIRKEAALQLSVNKNQILVLDDYWVTYLFQKITAPTTLESTGRQLSLRDYLWSSYDESKASFLSSKNQTVLKYIEKIPYTRFIIDEFDSFHPYLLKSEQLFPEATRIINITYLHIEGDEIEELMNGKILACGGIKFSQRDLQQIEVLEIGQFNEEQLTWILNQCPQLHTLSILQCSLEDFHPQAPIALPLLTSLHFKNSAYYEAKFVEDLLLHFDAQLEQLILFNCGGIDADFTQIPRLPKVRKLTLDGPDISSNNINTLIKASASQLHYLYINNDDHKLTQDTSEEYSPRNLEYLIIENMVIPQESLDGLLKFADNLKILQLRNVELTGKTPWVRYQFNNLKDFTLQNKSTFHENKAIYNIFNNKKLNFISLKNSLVMYDNNNNILNLPSLLTLELLSDVKNLNKFVNNAPQLQRLVLEGKTADFSSIPPATPHLAEIVLKQFIFFSKGMEVFLEKNINQLNEFAFTFTDEINIFPLLKRATNLKKLYFKGPKKHNVLTQDFYTDLLNSLAYLPQLEYLELEQFGNIKFKKFQEIQLAARNAQLAKLTTLTLTSTTFLDRNDFAILINLFPQIEQLLLSKTTFCDKPKPIKGTIRVLDSLKLIQLSQQLVFPTNLLKLILDASPNLQMVDLAGSTALQSDKEVMTLLHPYELQGLSEPERYDADKKTTVDADTLNKNTNYTVNVIFYNLNGESLKDEVPFYRENIFDQVIISSQQCTQSNPFELIEIKPDDLTPCSPTKIANLKNIAKQEPRPPKNIGQYVYAQDCLVLNSEWQALPSLSPEEKLQCYSLSIDLEIELAYSQKRNQYYIRSKNKQSQPVIFEFILWIPQLPQPVMQPKSSVLATARKVISSYGEGALPSTVNRSDWTGRDYLDAIRHYKVGSCRHRVIAFWDLMKRIEQAGILPPNVEMRIVYNKLHAFFEIKTKGKWHIYDLGGYESGIEFIEPTFHEEPAIEKKVEEEPSLVLYKSYFNTRVTPSSEITSVLHYCQQLIQRIDASNQKNGLISLNSTDEMASMALQLERFCQATSRPVLFINHPDDLIESSVSIQREGSKGTLKQKSGGALANFFSKNQEETALIIINYDEFSLQDLLMSIAVLDRKQKNILLIGLVNPRNANHYNGADFHGYFDIREQSNFAMQVLNENLPPLRPQLVAEESSETVVLNLYKRPDWRRYLLGGWEISGVELTFKEGVLNKAIKACRQTQRPLEIRNGTWEDKDFVLFWRQALIHHRIDLEGESLILPEDFSLVRQDGYSWEYLTQGISVSHGLQAGKKVLNRATYDDFFIRYTFSNQNLKTESGILKAAHNSVLELSITGTLTLEEWTLFLHECQQNQIQLHCDLADGIELPEEMKHFLKIEPPRDTAIKPLLPWLSIYETPDPDLFIASLMQEQNYRVVDISECNSADLLKQRKGEIKKDGSGFCFEERDTFIPTSIAAGIKIILKGQFSSSLADALTAYFLENELPDNSVTLVTEDSQHFSCLPIKKVALNNKLKYQHLRRHYKENELFSFSSEVFAQKSVAQLIACLNYARRESKLAQHETEFNLIEQLNSDLAWQGMHGIIGGIQRNDFDYVNSAEHAQAFIQKRIDAFKATVKYSPFVFFTGLTGVGKTTFVTHILKDKGYCIHESINNLSQWINDCRPGQKILFLDEANLDPSQWSLFEGLFNEPPAILYNGTYHLLSTDHKVIFAGNPLNYGAGRQLASLFSRHGSALQFEPLSQNFIYEKIIKPVFSGTIIEGESQKIAKEILAVYQYVCEHSLNEVLMSPREIKTMALFTLINKLQNPMRETKQIAASYAFSLGKYLIPDYLYPQFKENFATQLQVNDSIHTLNSDRFLLTSSRREAHQLLSDFLNTRNLSPSSAGCLGGFILEAEPKEGSTSLVINTLKSLGYIKESKKRENSDQPTYYVLPSNISLARREEILRKAFHEGSVVIIKGESSLQESLLNALLMERTPEGELAAKSGFRLIILQKSTSQDLSKALQRRLLKCRLPTYSLAEMLAILAQKGVPEEKAKHLIKAYLAQREEAKIKRLSPEPAFSDLLKAAKLVLKSMRSKESVYGKRAHEEEEDEQLLKPKNLTQAKKRTKRDDDLNDEMDIEPPSARRLNRAQFFSSAEQGDNDDFEVQSPKPF</sequence>
<reference evidence="2 3" key="1">
    <citation type="journal article" date="2011" name="BMC Genomics">
        <title>Insight into cross-talk between intra-amoebal pathogens.</title>
        <authorList>
            <person name="Gimenez G."/>
            <person name="Bertelli C."/>
            <person name="Moliner C."/>
            <person name="Robert C."/>
            <person name="Raoult D."/>
            <person name="Fournier P.E."/>
            <person name="Greub G."/>
        </authorList>
    </citation>
    <scope>NUCLEOTIDE SEQUENCE [LARGE SCALE GENOMIC DNA]</scope>
    <source>
        <strain evidence="2 3">LLAP12</strain>
    </source>
</reference>
<dbReference type="STRING" id="658187.LDG_7305"/>